<dbReference type="Proteomes" id="UP001234853">
    <property type="component" value="Segment"/>
</dbReference>
<dbReference type="InterPro" id="IPR003615">
    <property type="entry name" value="HNH_nuc"/>
</dbReference>
<evidence type="ECO:0000313" key="5">
    <source>
        <dbReference type="EMBL" id="WLW41025.1"/>
    </source>
</evidence>
<keyword evidence="3" id="KW-0804">Transcription</keyword>
<dbReference type="Gene3D" id="3.90.75.20">
    <property type="match status" value="1"/>
</dbReference>
<dbReference type="GO" id="GO:0003677">
    <property type="term" value="F:DNA binding"/>
    <property type="evidence" value="ECO:0007669"/>
    <property type="project" value="UniProtKB-KW"/>
</dbReference>
<sequence length="163" mass="18427">MVVDVNLTQVLYNGYTVRSDGVVLNPKGKRVGWQRDDGYVFVFIRKERWRLHRLMWHTLVHPLEEDTVIDHADGNPANNNLSNLRACSRSENQYNRRAKKGNTAGGLKGVYRKDTKSGPRYVASYTNKGAVVYVGTYPTPEEAHAAYRAATAAMHGEFSDLNR</sequence>
<keyword evidence="1" id="KW-0805">Transcription regulation</keyword>
<proteinExistence type="predicted"/>
<dbReference type="InterPro" id="IPR001471">
    <property type="entry name" value="AP2/ERF_dom"/>
</dbReference>
<evidence type="ECO:0000256" key="2">
    <source>
        <dbReference type="ARBA" id="ARBA00023125"/>
    </source>
</evidence>
<accession>A0AA50F3B6</accession>
<feature type="domain" description="AP2/ERF" evidence="4">
    <location>
        <begin position="106"/>
        <end position="163"/>
    </location>
</feature>
<dbReference type="Gene3D" id="3.30.730.10">
    <property type="entry name" value="AP2/ERF domain"/>
    <property type="match status" value="1"/>
</dbReference>
<dbReference type="Pfam" id="PF13392">
    <property type="entry name" value="HNH_3"/>
    <property type="match status" value="1"/>
</dbReference>
<dbReference type="SUPFAM" id="SSF54060">
    <property type="entry name" value="His-Me finger endonucleases"/>
    <property type="match status" value="1"/>
</dbReference>
<evidence type="ECO:0000256" key="3">
    <source>
        <dbReference type="ARBA" id="ARBA00023163"/>
    </source>
</evidence>
<dbReference type="PROSITE" id="PS51032">
    <property type="entry name" value="AP2_ERF"/>
    <property type="match status" value="1"/>
</dbReference>
<gene>
    <name evidence="5" type="ORF">IBHPHPPA_00025</name>
</gene>
<dbReference type="SUPFAM" id="SSF54171">
    <property type="entry name" value="DNA-binding domain"/>
    <property type="match status" value="1"/>
</dbReference>
<reference evidence="5" key="1">
    <citation type="submission" date="2023-05" db="EMBL/GenBank/DDBJ databases">
        <title>Genome analysis of newly isolated bacteriophages.</title>
        <authorList>
            <person name="Wojcicki M."/>
            <person name="Swider O."/>
            <person name="Srednicka P."/>
            <person name="Shymialevich D."/>
        </authorList>
    </citation>
    <scope>NUCLEOTIDE SEQUENCE</scope>
</reference>
<dbReference type="InterPro" id="IPR036955">
    <property type="entry name" value="AP2/ERF_dom_sf"/>
</dbReference>
<dbReference type="EMBL" id="OR067835">
    <property type="protein sequence ID" value="WLW41025.1"/>
    <property type="molecule type" value="Genomic_DNA"/>
</dbReference>
<name>A0AA50F3B6_9CAUD</name>
<keyword evidence="2" id="KW-0238">DNA-binding</keyword>
<dbReference type="InterPro" id="IPR044925">
    <property type="entry name" value="His-Me_finger_sf"/>
</dbReference>
<evidence type="ECO:0000259" key="4">
    <source>
        <dbReference type="PROSITE" id="PS51032"/>
    </source>
</evidence>
<evidence type="ECO:0000256" key="1">
    <source>
        <dbReference type="ARBA" id="ARBA00023015"/>
    </source>
</evidence>
<protein>
    <recommendedName>
        <fullName evidence="4">AP2/ERF domain-containing protein</fullName>
    </recommendedName>
</protein>
<dbReference type="InterPro" id="IPR016177">
    <property type="entry name" value="DNA-bd_dom_sf"/>
</dbReference>
<evidence type="ECO:0000313" key="6">
    <source>
        <dbReference type="Proteomes" id="UP001234853"/>
    </source>
</evidence>
<organism evidence="5 6">
    <name type="scientific">Salmonella phage KKP 3828</name>
    <dbReference type="NCBI Taxonomy" id="3041358"/>
    <lineage>
        <taxon>Viruses</taxon>
        <taxon>Duplodnaviria</taxon>
        <taxon>Heunggongvirae</taxon>
        <taxon>Uroviricota</taxon>
        <taxon>Caudoviricetes</taxon>
        <taxon>Autographivirales</taxon>
        <taxon>Autoscriptoviridae</taxon>
        <taxon>Slopekvirinae</taxon>
        <taxon>Koutsourovirus</taxon>
        <taxon>Koutsourovirus KKP3828</taxon>
    </lineage>
</organism>
<dbReference type="GO" id="GO:0003700">
    <property type="term" value="F:DNA-binding transcription factor activity"/>
    <property type="evidence" value="ECO:0007669"/>
    <property type="project" value="InterPro"/>
</dbReference>
<keyword evidence="6" id="KW-1185">Reference proteome</keyword>